<keyword evidence="4" id="KW-0040">ANK repeat</keyword>
<organism evidence="7 8">
    <name type="scientific">Exophiala sideris</name>
    <dbReference type="NCBI Taxonomy" id="1016849"/>
    <lineage>
        <taxon>Eukaryota</taxon>
        <taxon>Fungi</taxon>
        <taxon>Dikarya</taxon>
        <taxon>Ascomycota</taxon>
        <taxon>Pezizomycotina</taxon>
        <taxon>Eurotiomycetes</taxon>
        <taxon>Chaetothyriomycetidae</taxon>
        <taxon>Chaetothyriales</taxon>
        <taxon>Herpotrichiellaceae</taxon>
        <taxon>Exophiala</taxon>
    </lineage>
</organism>
<dbReference type="PANTHER" id="PTHR15263">
    <property type="entry name" value="I-KAPPA-B-LIKE PROTEIN IKBL"/>
    <property type="match status" value="1"/>
</dbReference>
<evidence type="ECO:0000256" key="6">
    <source>
        <dbReference type="SAM" id="MobiDB-lite"/>
    </source>
</evidence>
<sequence length="337" mass="40350">MSEESTVPLKSESVDDGGGHEHRSKRFRFKSRREEDPRSDEDLRRHKRSRGHESSHQSRKRHKSSRHARSESPSRHHLSYLSSDQAFRESLFDALGDDEGAAFWQGVYGQPIHNYPDTYEDEETGQLERMTEEEYAQFVRRKMWEKSWEGIEAAREEKKREREREKQKRREEETKSNAQSHEGKDDYIFDIEIEASLRRGEKRKDRKRWQALWQGYLEQWDELQDLAQHRQKLDQEIVEQLFLRNKIAWPVESGKRKDAVKDEIERFVRKSTAAAEDGIATQEYFFNAVKSERIRWHPDKIQQRYGFMKIDENTLKGVTAVFQVFDAMWNEIRNKAE</sequence>
<evidence type="ECO:0000313" key="8">
    <source>
        <dbReference type="Proteomes" id="UP000053599"/>
    </source>
</evidence>
<proteinExistence type="predicted"/>
<evidence type="ECO:0000256" key="4">
    <source>
        <dbReference type="ARBA" id="ARBA00023043"/>
    </source>
</evidence>
<evidence type="ECO:0000256" key="3">
    <source>
        <dbReference type="ARBA" id="ARBA00022737"/>
    </source>
</evidence>
<evidence type="ECO:0000256" key="1">
    <source>
        <dbReference type="ARBA" id="ARBA00004123"/>
    </source>
</evidence>
<keyword evidence="2" id="KW-0597">Phosphoprotein</keyword>
<keyword evidence="5" id="KW-0539">Nucleus</keyword>
<comment type="subcellular location">
    <subcellularLocation>
        <location evidence="1">Nucleus</location>
    </subcellularLocation>
</comment>
<protein>
    <recommendedName>
        <fullName evidence="9">J domain-containing protein</fullName>
    </recommendedName>
</protein>
<evidence type="ECO:0000256" key="2">
    <source>
        <dbReference type="ARBA" id="ARBA00022553"/>
    </source>
</evidence>
<reference evidence="7 8" key="1">
    <citation type="submission" date="2015-01" db="EMBL/GenBank/DDBJ databases">
        <title>The Genome Sequence of Exophiala sideris CBS121828.</title>
        <authorList>
            <consortium name="The Broad Institute Genomics Platform"/>
            <person name="Cuomo C."/>
            <person name="de Hoog S."/>
            <person name="Gorbushina A."/>
            <person name="Stielow B."/>
            <person name="Teixiera M."/>
            <person name="Abouelleil A."/>
            <person name="Chapman S.B."/>
            <person name="Priest M."/>
            <person name="Young S.K."/>
            <person name="Wortman J."/>
            <person name="Nusbaum C."/>
            <person name="Birren B."/>
        </authorList>
    </citation>
    <scope>NUCLEOTIDE SEQUENCE [LARGE SCALE GENOMIC DNA]</scope>
    <source>
        <strain evidence="7 8">CBS 121828</strain>
    </source>
</reference>
<dbReference type="Proteomes" id="UP000053599">
    <property type="component" value="Unassembled WGS sequence"/>
</dbReference>
<dbReference type="EMBL" id="KN846952">
    <property type="protein sequence ID" value="KIV83656.1"/>
    <property type="molecule type" value="Genomic_DNA"/>
</dbReference>
<dbReference type="STRING" id="1016849.A0A0D1X760"/>
<feature type="region of interest" description="Disordered" evidence="6">
    <location>
        <begin position="155"/>
        <end position="183"/>
    </location>
</feature>
<name>A0A0D1X760_9EURO</name>
<feature type="compositionally biased region" description="Basic residues" evidence="6">
    <location>
        <begin position="57"/>
        <end position="67"/>
    </location>
</feature>
<dbReference type="InterPro" id="IPR038753">
    <property type="entry name" value="NFKBIL1"/>
</dbReference>
<dbReference type="HOGENOM" id="CLU_043194_0_0_1"/>
<feature type="compositionally biased region" description="Basic residues" evidence="6">
    <location>
        <begin position="22"/>
        <end position="31"/>
    </location>
</feature>
<dbReference type="GO" id="GO:0043124">
    <property type="term" value="P:negative regulation of canonical NF-kappaB signal transduction"/>
    <property type="evidence" value="ECO:0007669"/>
    <property type="project" value="InterPro"/>
</dbReference>
<dbReference type="OrthoDB" id="412109at2759"/>
<evidence type="ECO:0000313" key="7">
    <source>
        <dbReference type="EMBL" id="KIV83656.1"/>
    </source>
</evidence>
<gene>
    <name evidence="7" type="ORF">PV11_05660</name>
</gene>
<keyword evidence="3" id="KW-0677">Repeat</keyword>
<accession>A0A0D1X760</accession>
<evidence type="ECO:0000256" key="5">
    <source>
        <dbReference type="ARBA" id="ARBA00023242"/>
    </source>
</evidence>
<feature type="compositionally biased region" description="Basic and acidic residues" evidence="6">
    <location>
        <begin position="32"/>
        <end position="44"/>
    </location>
</feature>
<feature type="region of interest" description="Disordered" evidence="6">
    <location>
        <begin position="1"/>
        <end position="81"/>
    </location>
</feature>
<dbReference type="PANTHER" id="PTHR15263:SF1">
    <property type="entry name" value="NF-KAPPA-B INHIBITOR-LIKE PROTEIN 1"/>
    <property type="match status" value="1"/>
</dbReference>
<dbReference type="GO" id="GO:0005634">
    <property type="term" value="C:nucleus"/>
    <property type="evidence" value="ECO:0007669"/>
    <property type="project" value="UniProtKB-SubCell"/>
</dbReference>
<dbReference type="AlphaFoldDB" id="A0A0D1X760"/>
<evidence type="ECO:0008006" key="9">
    <source>
        <dbReference type="Google" id="ProtNLM"/>
    </source>
</evidence>